<evidence type="ECO:0000313" key="2">
    <source>
        <dbReference type="Proteomes" id="UP000018855"/>
    </source>
</evidence>
<dbReference type="Pfam" id="PF10117">
    <property type="entry name" value="McrBC"/>
    <property type="match status" value="1"/>
</dbReference>
<dbReference type="PATRIC" id="fig|1403949.3.peg.86"/>
<comment type="caution">
    <text evidence="1">The sequence shown here is derived from an EMBL/GenBank/DDBJ whole genome shotgun (WGS) entry which is preliminary data.</text>
</comment>
<sequence>MYLYKTIPIENVFYMLTYISGIAFDHRITGNLKTDNRTLFSYYIDFFSEELKKIVQQGLYKTYINYDEPLHTVRGQIVLSDSLRLKGRGHNTIVCDFDELSIDTIHNSIIKAVIELLLFKHSDMLLPEQKKKLYTWGIFWGDVQSISLRLIDWDKIQYNRQNIRYRMILFWGQLITEAWLLCTDEDNVDLPFINNQSLCNIFEKFVFMYCKHYCSNVYPDISVSARQMEWCNSGKGEFMPIMRTDILLHDSRACKTLIIDTKFYKQIFTSRDRGNKKVFRSNNLYQIFSYIMHYKYNHIEDNISGLLLYAGTQDEMNGKKIFEHNVCDIQLDVEILDLSVSADRIEYQLKDMIQRYFGKANSK</sequence>
<protein>
    <recommendedName>
        <fullName evidence="3">5-methylcytosine-specific restriction enzyme subunit McrC</fullName>
    </recommendedName>
</protein>
<reference evidence="1 2" key="1">
    <citation type="submission" date="2013-12" db="EMBL/GenBank/DDBJ databases">
        <title>A Varibaculum cambriense genome reconstructed from a premature infant gut community with otherwise low bacterial novelty that shifts toward anaerobic metabolism during the third week of life.</title>
        <authorList>
            <person name="Brown C.T."/>
            <person name="Sharon I."/>
            <person name="Thomas B.C."/>
            <person name="Castelle C.J."/>
            <person name="Morowitz M.J."/>
            <person name="Banfield J.F."/>
        </authorList>
    </citation>
    <scope>NUCLEOTIDE SEQUENCE [LARGE SCALE GENOMIC DNA]</scope>
    <source>
        <strain evidence="2">DORA_11</strain>
    </source>
</reference>
<proteinExistence type="predicted"/>
<dbReference type="PANTHER" id="PTHR38733:SF1">
    <property type="entry name" value="TYPE IV METHYL-DIRECTED RESTRICTION ENZYME ECOKMCRBC"/>
    <property type="match status" value="1"/>
</dbReference>
<dbReference type="Proteomes" id="UP000018855">
    <property type="component" value="Unassembled WGS sequence"/>
</dbReference>
<gene>
    <name evidence="1" type="ORF">Q619_VDC00010G0005</name>
</gene>
<evidence type="ECO:0000313" key="1">
    <source>
        <dbReference type="EMBL" id="ETJ02398.1"/>
    </source>
</evidence>
<organism evidence="1 2">
    <name type="scientific">Veillonella dispar DORA_11</name>
    <dbReference type="NCBI Taxonomy" id="1403949"/>
    <lineage>
        <taxon>Bacteria</taxon>
        <taxon>Bacillati</taxon>
        <taxon>Bacillota</taxon>
        <taxon>Negativicutes</taxon>
        <taxon>Veillonellales</taxon>
        <taxon>Veillonellaceae</taxon>
        <taxon>Veillonella</taxon>
    </lineage>
</organism>
<name>W1V8Q7_9FIRM</name>
<evidence type="ECO:0008006" key="3">
    <source>
        <dbReference type="Google" id="ProtNLM"/>
    </source>
</evidence>
<dbReference type="PANTHER" id="PTHR38733">
    <property type="entry name" value="PROTEIN MCRC"/>
    <property type="match status" value="1"/>
</dbReference>
<dbReference type="AlphaFoldDB" id="W1V8Q7"/>
<dbReference type="EMBL" id="AZMJ01000010">
    <property type="protein sequence ID" value="ETJ02398.1"/>
    <property type="molecule type" value="Genomic_DNA"/>
</dbReference>
<accession>W1V8Q7</accession>
<dbReference type="InterPro" id="IPR019292">
    <property type="entry name" value="McrC"/>
</dbReference>